<gene>
    <name evidence="2" type="ORF">AN619_06490</name>
</gene>
<dbReference type="RefSeq" id="WP_068555033.1">
    <property type="nucleotide sequence ID" value="NZ_LOEE01000019.1"/>
</dbReference>
<name>A0A140L994_9FIRM</name>
<evidence type="ECO:0000313" key="2">
    <source>
        <dbReference type="EMBL" id="KXG77119.1"/>
    </source>
</evidence>
<evidence type="ECO:0000256" key="1">
    <source>
        <dbReference type="SAM" id="MobiDB-lite"/>
    </source>
</evidence>
<protein>
    <submittedName>
        <fullName evidence="2">Uncharacterized protein</fullName>
    </submittedName>
</protein>
<keyword evidence="3" id="KW-1185">Reference proteome</keyword>
<dbReference type="Proteomes" id="UP000070456">
    <property type="component" value="Unassembled WGS sequence"/>
</dbReference>
<dbReference type="EMBL" id="LOEE01000019">
    <property type="protein sequence ID" value="KXG77119.1"/>
    <property type="molecule type" value="Genomic_DNA"/>
</dbReference>
<dbReference type="OrthoDB" id="1684629at2"/>
<accession>A0A140L994</accession>
<comment type="caution">
    <text evidence="2">The sequence shown here is derived from an EMBL/GenBank/DDBJ whole genome shotgun (WGS) entry which is preliminary data.</text>
</comment>
<reference evidence="2 3" key="1">
    <citation type="submission" date="2015-12" db="EMBL/GenBank/DDBJ databases">
        <title>Draft genome sequence of the thermoanaerobe Thermotalea metallivorans, an isolate from the runoff channel of the Great Artesian Basin, Australia.</title>
        <authorList>
            <person name="Patel B.K."/>
        </authorList>
    </citation>
    <scope>NUCLEOTIDE SEQUENCE [LARGE SCALE GENOMIC DNA]</scope>
    <source>
        <strain evidence="2 3">B2-1</strain>
    </source>
</reference>
<dbReference type="STRING" id="520762.AN619_06490"/>
<proteinExistence type="predicted"/>
<feature type="compositionally biased region" description="Polar residues" evidence="1">
    <location>
        <begin position="225"/>
        <end position="242"/>
    </location>
</feature>
<evidence type="ECO:0000313" key="3">
    <source>
        <dbReference type="Proteomes" id="UP000070456"/>
    </source>
</evidence>
<dbReference type="AlphaFoldDB" id="A0A140L994"/>
<dbReference type="InterPro" id="IPR046028">
    <property type="entry name" value="DUF5986"/>
</dbReference>
<dbReference type="Pfam" id="PF19448">
    <property type="entry name" value="DUF5986"/>
    <property type="match status" value="1"/>
</dbReference>
<organism evidence="2 3">
    <name type="scientific">Thermotalea metallivorans</name>
    <dbReference type="NCBI Taxonomy" id="520762"/>
    <lineage>
        <taxon>Bacteria</taxon>
        <taxon>Bacillati</taxon>
        <taxon>Bacillota</taxon>
        <taxon>Clostridia</taxon>
        <taxon>Peptostreptococcales</taxon>
        <taxon>Thermotaleaceae</taxon>
        <taxon>Thermotalea</taxon>
    </lineage>
</organism>
<feature type="region of interest" description="Disordered" evidence="1">
    <location>
        <begin position="210"/>
        <end position="254"/>
    </location>
</feature>
<sequence length="254" mass="29239">MNKVSISEKIPEDFRRRLVDCINIALQDDLPRYLAEFHPETTNGVPHQIGDWINTNIKKHLISGNVDVMQFTRHSWKGKIVIDSENKVTYSIMRAKRLRQIRRETRERPHYLQTIVSVLNEGFEADTKQMTLVDMGFIGFDEETLNKDYATIFNGRIDKGEGYLHCVVAYETEHNEITDIRICFLDKDLDVIDEVSLNEYIKPDFAKLTSVEPPEPTIEEEEQPSNAGLLSLRSSMNGNENGSPVAVREERKQA</sequence>